<name>A0A174W0A5_9FIRM</name>
<protein>
    <submittedName>
        <fullName evidence="1">Uncharacterized protein</fullName>
    </submittedName>
</protein>
<proteinExistence type="predicted"/>
<dbReference type="EMBL" id="CZBP01000039">
    <property type="protein sequence ID" value="CUQ37967.1"/>
    <property type="molecule type" value="Genomic_DNA"/>
</dbReference>
<reference evidence="1 2" key="1">
    <citation type="submission" date="2015-09" db="EMBL/GenBank/DDBJ databases">
        <authorList>
            <consortium name="Pathogen Informatics"/>
        </authorList>
    </citation>
    <scope>NUCLEOTIDE SEQUENCE [LARGE SCALE GENOMIC DNA]</scope>
    <source>
        <strain evidence="1 2">2789STDY5834957</strain>
    </source>
</reference>
<organism evidence="1 2">
    <name type="scientific">Blautia obeum</name>
    <dbReference type="NCBI Taxonomy" id="40520"/>
    <lineage>
        <taxon>Bacteria</taxon>
        <taxon>Bacillati</taxon>
        <taxon>Bacillota</taxon>
        <taxon>Clostridia</taxon>
        <taxon>Lachnospirales</taxon>
        <taxon>Lachnospiraceae</taxon>
        <taxon>Blautia</taxon>
    </lineage>
</organism>
<sequence length="73" mass="8277">MNKELIRLLREIAEVSGKLYSNTSQGKDLRVYKGTKRLAELAEEGVSAEEAEEVLRREGLILSAEENPIYRVN</sequence>
<gene>
    <name evidence="1" type="ORF">ERS852569_03497</name>
</gene>
<dbReference type="RefSeq" id="WP_055060541.1">
    <property type="nucleotide sequence ID" value="NZ_CZBP01000039.1"/>
</dbReference>
<evidence type="ECO:0000313" key="2">
    <source>
        <dbReference type="Proteomes" id="UP000095762"/>
    </source>
</evidence>
<evidence type="ECO:0000313" key="1">
    <source>
        <dbReference type="EMBL" id="CUQ37967.1"/>
    </source>
</evidence>
<accession>A0A174W0A5</accession>
<dbReference type="Proteomes" id="UP000095762">
    <property type="component" value="Unassembled WGS sequence"/>
</dbReference>
<dbReference type="AlphaFoldDB" id="A0A174W0A5"/>